<protein>
    <submittedName>
        <fullName evidence="3">NAD(P)-dependent dehydrogenase (Short-subunit alcohol dehydrogenase family)</fullName>
    </submittedName>
</protein>
<dbReference type="SUPFAM" id="SSF51735">
    <property type="entry name" value="NAD(P)-binding Rossmann-fold domains"/>
    <property type="match status" value="1"/>
</dbReference>
<dbReference type="GO" id="GO:0016491">
    <property type="term" value="F:oxidoreductase activity"/>
    <property type="evidence" value="ECO:0007669"/>
    <property type="project" value="UniProtKB-KW"/>
</dbReference>
<keyword evidence="4" id="KW-1185">Reference proteome</keyword>
<evidence type="ECO:0000256" key="2">
    <source>
        <dbReference type="ARBA" id="ARBA00023002"/>
    </source>
</evidence>
<dbReference type="Proteomes" id="UP000237752">
    <property type="component" value="Unassembled WGS sequence"/>
</dbReference>
<name>A0A2T0Z1E1_9ACTN</name>
<dbReference type="PROSITE" id="PS00061">
    <property type="entry name" value="ADH_SHORT"/>
    <property type="match status" value="1"/>
</dbReference>
<dbReference type="InterPro" id="IPR002347">
    <property type="entry name" value="SDR_fam"/>
</dbReference>
<sequence length="264" mass="27913">MKLDSSVSAVVTGGASGLARASATALAAQGVKVAIFDVNEEGGQAVAKEIGATFHKVDITDEDSAVAGFEEARAANGQERILVHCAQISRRGRTIYRDRETGNYKRLATDDFAFSAQGIFVASYRMASLAALGMAGLDPIDDDGERGCITLTGSVAAQDAQIGQICYGSAKAGVAGLALPLARDLMDLGIRANTILPGIFATPPMLAVKERNEAVWDGLNAAVPFPKRLGRPEEFASLVLELNRNMYFNGQVIRLDGAIRMPPR</sequence>
<dbReference type="PRINTS" id="PR00081">
    <property type="entry name" value="GDHRDH"/>
</dbReference>
<accession>A0A2T0Z1E1</accession>
<dbReference type="InterPro" id="IPR020904">
    <property type="entry name" value="Sc_DH/Rdtase_CS"/>
</dbReference>
<dbReference type="OrthoDB" id="286404at2"/>
<dbReference type="Gene3D" id="3.40.50.720">
    <property type="entry name" value="NAD(P)-binding Rossmann-like Domain"/>
    <property type="match status" value="1"/>
</dbReference>
<keyword evidence="2" id="KW-0560">Oxidoreductase</keyword>
<dbReference type="AlphaFoldDB" id="A0A2T0Z1E1"/>
<dbReference type="RefSeq" id="WP_106351106.1">
    <property type="nucleotide sequence ID" value="NZ_PVUE01000031.1"/>
</dbReference>
<dbReference type="PANTHER" id="PTHR43658:SF8">
    <property type="entry name" value="17-BETA-HYDROXYSTEROID DEHYDROGENASE 14-RELATED"/>
    <property type="match status" value="1"/>
</dbReference>
<comment type="similarity">
    <text evidence="1">Belongs to the short-chain dehydrogenases/reductases (SDR) family.</text>
</comment>
<dbReference type="PANTHER" id="PTHR43658">
    <property type="entry name" value="SHORT-CHAIN DEHYDROGENASE/REDUCTASE"/>
    <property type="match status" value="1"/>
</dbReference>
<dbReference type="InterPro" id="IPR036291">
    <property type="entry name" value="NAD(P)-bd_dom_sf"/>
</dbReference>
<reference evidence="3 4" key="1">
    <citation type="submission" date="2018-03" db="EMBL/GenBank/DDBJ databases">
        <title>Genomic Encyclopedia of Archaeal and Bacterial Type Strains, Phase II (KMG-II): from individual species to whole genera.</title>
        <authorList>
            <person name="Goeker M."/>
        </authorList>
    </citation>
    <scope>NUCLEOTIDE SEQUENCE [LARGE SCALE GENOMIC DNA]</scope>
    <source>
        <strain evidence="3 4">DSM 100065</strain>
    </source>
</reference>
<evidence type="ECO:0000313" key="3">
    <source>
        <dbReference type="EMBL" id="PRZ30167.1"/>
    </source>
</evidence>
<evidence type="ECO:0000313" key="4">
    <source>
        <dbReference type="Proteomes" id="UP000237752"/>
    </source>
</evidence>
<dbReference type="Pfam" id="PF13561">
    <property type="entry name" value="adh_short_C2"/>
    <property type="match status" value="1"/>
</dbReference>
<proteinExistence type="inferred from homology"/>
<dbReference type="EMBL" id="PVUE01000031">
    <property type="protein sequence ID" value="PRZ30167.1"/>
    <property type="molecule type" value="Genomic_DNA"/>
</dbReference>
<comment type="caution">
    <text evidence="3">The sequence shown here is derived from an EMBL/GenBank/DDBJ whole genome shotgun (WGS) entry which is preliminary data.</text>
</comment>
<gene>
    <name evidence="3" type="ORF">CLV47_1311</name>
</gene>
<organism evidence="3 4">
    <name type="scientific">Antricoccus suffuscus</name>
    <dbReference type="NCBI Taxonomy" id="1629062"/>
    <lineage>
        <taxon>Bacteria</taxon>
        <taxon>Bacillati</taxon>
        <taxon>Actinomycetota</taxon>
        <taxon>Actinomycetes</taxon>
        <taxon>Geodermatophilales</taxon>
        <taxon>Antricoccaceae</taxon>
        <taxon>Antricoccus</taxon>
    </lineage>
</organism>
<evidence type="ECO:0000256" key="1">
    <source>
        <dbReference type="ARBA" id="ARBA00006484"/>
    </source>
</evidence>